<dbReference type="InterPro" id="IPR003838">
    <property type="entry name" value="ABC3_permease_C"/>
</dbReference>
<keyword evidence="9 10" id="KW-0131">Cell cycle</keyword>
<reference evidence="14 15" key="1">
    <citation type="submission" date="2011-11" db="EMBL/GenBank/DDBJ databases">
        <title>The Noncontiguous Finished genome of Jonquetella anthropi DSM 22815.</title>
        <authorList>
            <consortium name="US DOE Joint Genome Institute (JGI-PGF)"/>
            <person name="Lucas S."/>
            <person name="Copeland A."/>
            <person name="Lapidus A."/>
            <person name="Glavina del Rio T."/>
            <person name="Dalin E."/>
            <person name="Tice H."/>
            <person name="Bruce D."/>
            <person name="Goodwin L."/>
            <person name="Pitluck S."/>
            <person name="Peters L."/>
            <person name="Mikhailova N."/>
            <person name="Held B."/>
            <person name="Kyrpides N."/>
            <person name="Mavromatis K."/>
            <person name="Ivanova N."/>
            <person name="Markowitz V."/>
            <person name="Cheng J.-F."/>
            <person name="Hugenholtz P."/>
            <person name="Woyke T."/>
            <person name="Wu D."/>
            <person name="Gronow S."/>
            <person name="Wellnitz S."/>
            <person name="Brambilla E."/>
            <person name="Klenk H.-P."/>
            <person name="Eisen J.A."/>
        </authorList>
    </citation>
    <scope>NUCLEOTIDE SEQUENCE [LARGE SCALE GENOMIC DNA]</scope>
    <source>
        <strain evidence="14 15">DSM 22815</strain>
    </source>
</reference>
<dbReference type="GO" id="GO:0051301">
    <property type="term" value="P:cell division"/>
    <property type="evidence" value="ECO:0007669"/>
    <property type="project" value="UniProtKB-KW"/>
</dbReference>
<dbReference type="Proteomes" id="UP000003806">
    <property type="component" value="Chromosome"/>
</dbReference>
<dbReference type="RefSeq" id="WP_008521464.1">
    <property type="nucleotide sequence ID" value="NZ_CM001376.1"/>
</dbReference>
<dbReference type="PIRSF" id="PIRSF003097">
    <property type="entry name" value="FtsX"/>
    <property type="match status" value="1"/>
</dbReference>
<keyword evidence="4 10" id="KW-1003">Cell membrane</keyword>
<dbReference type="OrthoDB" id="9812531at2"/>
<dbReference type="HOGENOM" id="CLU_073546_2_1_0"/>
<keyword evidence="8 10" id="KW-0472">Membrane</keyword>
<sequence length="294" mass="31109">MGTFRYVVRDAFRITGRHWGVSLLTLLTATALFLLVGCSAVFSLSVRSLARRVESDLVVQAFCASEADAAAVSERMSSVPAVVSRQVVSPDEGLARLKEKLGAQSQAIAMAGANPLPWAVELRVARAGLVPDVVRSLSQMSEVTDFIYAGGLADRLSRLSYMTTRVGVAIVALASLICALVFYNTVRIAIDSRRREIAAMLLVGATRTYAVAPFVIQGMMLGVGGSLLASGALFAGYGSAVADINEVLPFLGLVPDYSGLRSVVLLLVSGGLALGWLCSLLVADRFVRRAAKPL</sequence>
<comment type="subcellular location">
    <subcellularLocation>
        <location evidence="1">Cell membrane</location>
        <topology evidence="1">Multi-pass membrane protein</topology>
    </subcellularLocation>
</comment>
<dbReference type="PANTHER" id="PTHR47755">
    <property type="entry name" value="CELL DIVISION PROTEIN FTSX"/>
    <property type="match status" value="1"/>
</dbReference>
<feature type="transmembrane region" description="Helical" evidence="11">
    <location>
        <begin position="166"/>
        <end position="185"/>
    </location>
</feature>
<evidence type="ECO:0000259" key="13">
    <source>
        <dbReference type="Pfam" id="PF18075"/>
    </source>
</evidence>
<evidence type="ECO:0000256" key="4">
    <source>
        <dbReference type="ARBA" id="ARBA00022475"/>
    </source>
</evidence>
<dbReference type="eggNOG" id="COG2177">
    <property type="taxonomic scope" value="Bacteria"/>
</dbReference>
<dbReference type="PANTHER" id="PTHR47755:SF1">
    <property type="entry name" value="CELL DIVISION PROTEIN FTSX"/>
    <property type="match status" value="1"/>
</dbReference>
<dbReference type="Pfam" id="PF18075">
    <property type="entry name" value="FtsX_ECD"/>
    <property type="match status" value="1"/>
</dbReference>
<evidence type="ECO:0000256" key="3">
    <source>
        <dbReference type="ARBA" id="ARBA00021907"/>
    </source>
</evidence>
<keyword evidence="15" id="KW-1185">Reference proteome</keyword>
<feature type="domain" description="ABC3 transporter permease C-terminal" evidence="12">
    <location>
        <begin position="169"/>
        <end position="280"/>
    </location>
</feature>
<dbReference type="Gene3D" id="3.30.70.3040">
    <property type="match status" value="1"/>
</dbReference>
<dbReference type="InterPro" id="IPR040690">
    <property type="entry name" value="FtsX_ECD"/>
</dbReference>
<comment type="similarity">
    <text evidence="2 10">Belongs to the ABC-4 integral membrane protein family. FtsX subfamily.</text>
</comment>
<evidence type="ECO:0000313" key="15">
    <source>
        <dbReference type="Proteomes" id="UP000003806"/>
    </source>
</evidence>
<evidence type="ECO:0000256" key="5">
    <source>
        <dbReference type="ARBA" id="ARBA00022618"/>
    </source>
</evidence>
<evidence type="ECO:0000256" key="9">
    <source>
        <dbReference type="ARBA" id="ARBA00023306"/>
    </source>
</evidence>
<keyword evidence="7 11" id="KW-1133">Transmembrane helix</keyword>
<evidence type="ECO:0000256" key="7">
    <source>
        <dbReference type="ARBA" id="ARBA00022989"/>
    </source>
</evidence>
<proteinExistence type="inferred from homology"/>
<evidence type="ECO:0000256" key="2">
    <source>
        <dbReference type="ARBA" id="ARBA00007379"/>
    </source>
</evidence>
<keyword evidence="6 11" id="KW-0812">Transmembrane</keyword>
<evidence type="ECO:0000313" key="14">
    <source>
        <dbReference type="EMBL" id="EHM13390.1"/>
    </source>
</evidence>
<dbReference type="InterPro" id="IPR004513">
    <property type="entry name" value="FtsX"/>
</dbReference>
<gene>
    <name evidence="14" type="ORF">JonanDRAFT_1019</name>
</gene>
<accession>H0UL31</accession>
<protein>
    <recommendedName>
        <fullName evidence="3 10">Cell division protein FtsX</fullName>
    </recommendedName>
</protein>
<dbReference type="GO" id="GO:0005886">
    <property type="term" value="C:plasma membrane"/>
    <property type="evidence" value="ECO:0007669"/>
    <property type="project" value="UniProtKB-SubCell"/>
</dbReference>
<evidence type="ECO:0000256" key="6">
    <source>
        <dbReference type="ARBA" id="ARBA00022692"/>
    </source>
</evidence>
<dbReference type="STRING" id="885272.JonanDRAFT_1019"/>
<evidence type="ECO:0000256" key="8">
    <source>
        <dbReference type="ARBA" id="ARBA00023136"/>
    </source>
</evidence>
<dbReference type="EMBL" id="CM001376">
    <property type="protein sequence ID" value="EHM13390.1"/>
    <property type="molecule type" value="Genomic_DNA"/>
</dbReference>
<name>H0UL31_9BACT</name>
<evidence type="ECO:0000256" key="10">
    <source>
        <dbReference type="PIRNR" id="PIRNR003097"/>
    </source>
</evidence>
<dbReference type="Pfam" id="PF02687">
    <property type="entry name" value="FtsX"/>
    <property type="match status" value="1"/>
</dbReference>
<keyword evidence="5 10" id="KW-0132">Cell division</keyword>
<evidence type="ECO:0000256" key="11">
    <source>
        <dbReference type="SAM" id="Phobius"/>
    </source>
</evidence>
<evidence type="ECO:0000256" key="1">
    <source>
        <dbReference type="ARBA" id="ARBA00004651"/>
    </source>
</evidence>
<evidence type="ECO:0000259" key="12">
    <source>
        <dbReference type="Pfam" id="PF02687"/>
    </source>
</evidence>
<dbReference type="AlphaFoldDB" id="H0UL31"/>
<organism evidence="14 15">
    <name type="scientific">Jonquetella anthropi DSM 22815</name>
    <dbReference type="NCBI Taxonomy" id="885272"/>
    <lineage>
        <taxon>Bacteria</taxon>
        <taxon>Thermotogati</taxon>
        <taxon>Synergistota</taxon>
        <taxon>Synergistia</taxon>
        <taxon>Synergistales</taxon>
        <taxon>Dethiosulfovibrionaceae</taxon>
        <taxon>Jonquetella</taxon>
    </lineage>
</organism>
<feature type="transmembrane region" description="Helical" evidence="11">
    <location>
        <begin position="20"/>
        <end position="42"/>
    </location>
</feature>
<feature type="transmembrane region" description="Helical" evidence="11">
    <location>
        <begin position="262"/>
        <end position="283"/>
    </location>
</feature>
<feature type="domain" description="FtsX extracellular" evidence="13">
    <location>
        <begin position="64"/>
        <end position="144"/>
    </location>
</feature>